<comment type="caution">
    <text evidence="1">The sequence shown here is derived from an EMBL/GenBank/DDBJ whole genome shotgun (WGS) entry which is preliminary data.</text>
</comment>
<dbReference type="PATRIC" id="fig|36861.3.peg.352"/>
<dbReference type="Proteomes" id="UP000064243">
    <property type="component" value="Unassembled WGS sequence"/>
</dbReference>
<dbReference type="OrthoDB" id="9180342at2"/>
<accession>A0A106BRL2</accession>
<dbReference type="AlphaFoldDB" id="A0A106BRL2"/>
<protein>
    <submittedName>
        <fullName evidence="1">Transmembrane protein</fullName>
    </submittedName>
</protein>
<dbReference type="RefSeq" id="WP_059752333.1">
    <property type="nucleotide sequence ID" value="NZ_LDUG01000016.1"/>
</dbReference>
<sequence length="187" mass="20682">MQLTPRSKFLLLLGVFVVPVAAAYLAFFGWRPAGHTNYGDLLKVTPLQQTAGAKHDGAPLDLASLQGKWLMVHVGPARCDADCAQQLYLMRQIRITQGKEQSRIERLWVLTDAGAADPALLQDYPGLHVWRPADATFVEQFPAGDGRAGHIYLVDPLGNLMLRFPVKPDPKRMMKDLKLLLKASQIG</sequence>
<keyword evidence="1" id="KW-0812">Transmembrane</keyword>
<gene>
    <name evidence="1" type="ORF">ABW22_04475</name>
</gene>
<dbReference type="InterPro" id="IPR036249">
    <property type="entry name" value="Thioredoxin-like_sf"/>
</dbReference>
<dbReference type="Gene3D" id="3.40.30.10">
    <property type="entry name" value="Glutaredoxin"/>
    <property type="match status" value="1"/>
</dbReference>
<dbReference type="SUPFAM" id="SSF52833">
    <property type="entry name" value="Thioredoxin-like"/>
    <property type="match status" value="1"/>
</dbReference>
<name>A0A106BRL2_THIDE</name>
<proteinExistence type="predicted"/>
<evidence type="ECO:0000313" key="1">
    <source>
        <dbReference type="EMBL" id="KVW97359.1"/>
    </source>
</evidence>
<organism evidence="1 2">
    <name type="scientific">Thiobacillus denitrificans</name>
    <dbReference type="NCBI Taxonomy" id="36861"/>
    <lineage>
        <taxon>Bacteria</taxon>
        <taxon>Pseudomonadati</taxon>
        <taxon>Pseudomonadota</taxon>
        <taxon>Betaproteobacteria</taxon>
        <taxon>Nitrosomonadales</taxon>
        <taxon>Thiobacillaceae</taxon>
        <taxon>Thiobacillus</taxon>
    </lineage>
</organism>
<keyword evidence="1" id="KW-0472">Membrane</keyword>
<evidence type="ECO:0000313" key="2">
    <source>
        <dbReference type="Proteomes" id="UP000064243"/>
    </source>
</evidence>
<dbReference type="EMBL" id="LDUG01000016">
    <property type="protein sequence ID" value="KVW97359.1"/>
    <property type="molecule type" value="Genomic_DNA"/>
</dbReference>
<keyword evidence="2" id="KW-1185">Reference proteome</keyword>
<reference evidence="1 2" key="1">
    <citation type="journal article" date="2015" name="Appl. Environ. Microbiol.">
        <title>Aerobic and Anaerobic Thiosulfate Oxidation by a Cold-Adapted, Subglacial Chemoautotroph.</title>
        <authorList>
            <person name="Harrold Z.R."/>
            <person name="Skidmore M.L."/>
            <person name="Hamilton T.L."/>
            <person name="Desch L."/>
            <person name="Amada K."/>
            <person name="van Gelder W."/>
            <person name="Glover K."/>
            <person name="Roden E.E."/>
            <person name="Boyd E.S."/>
        </authorList>
    </citation>
    <scope>NUCLEOTIDE SEQUENCE [LARGE SCALE GENOMIC DNA]</scope>
    <source>
        <strain evidence="1 2">RG</strain>
    </source>
</reference>